<dbReference type="EMBL" id="JBHSMX010000011">
    <property type="protein sequence ID" value="MFC5520711.1"/>
    <property type="molecule type" value="Genomic_DNA"/>
</dbReference>
<organism evidence="2 3">
    <name type="scientific">Polaromonas jejuensis</name>
    <dbReference type="NCBI Taxonomy" id="457502"/>
    <lineage>
        <taxon>Bacteria</taxon>
        <taxon>Pseudomonadati</taxon>
        <taxon>Pseudomonadota</taxon>
        <taxon>Betaproteobacteria</taxon>
        <taxon>Burkholderiales</taxon>
        <taxon>Comamonadaceae</taxon>
        <taxon>Polaromonas</taxon>
    </lineage>
</organism>
<dbReference type="Proteomes" id="UP001596084">
    <property type="component" value="Unassembled WGS sequence"/>
</dbReference>
<feature type="signal peptide" evidence="1">
    <location>
        <begin position="1"/>
        <end position="22"/>
    </location>
</feature>
<dbReference type="RefSeq" id="WP_068831186.1">
    <property type="nucleotide sequence ID" value="NZ_JBHSMX010000011.1"/>
</dbReference>
<comment type="caution">
    <text evidence="2">The sequence shown here is derived from an EMBL/GenBank/DDBJ whole genome shotgun (WGS) entry which is preliminary data.</text>
</comment>
<protein>
    <recommendedName>
        <fullName evidence="4">Spore coat protein U domain-containing protein</fullName>
    </recommendedName>
</protein>
<keyword evidence="1" id="KW-0732">Signal</keyword>
<evidence type="ECO:0000256" key="1">
    <source>
        <dbReference type="SAM" id="SignalP"/>
    </source>
</evidence>
<evidence type="ECO:0000313" key="2">
    <source>
        <dbReference type="EMBL" id="MFC5520711.1"/>
    </source>
</evidence>
<feature type="chain" id="PRO_5046950329" description="Spore coat protein U domain-containing protein" evidence="1">
    <location>
        <begin position="23"/>
        <end position="155"/>
    </location>
</feature>
<reference evidence="3" key="1">
    <citation type="journal article" date="2019" name="Int. J. Syst. Evol. Microbiol.">
        <title>The Global Catalogue of Microorganisms (GCM) 10K type strain sequencing project: providing services to taxonomists for standard genome sequencing and annotation.</title>
        <authorList>
            <consortium name="The Broad Institute Genomics Platform"/>
            <consortium name="The Broad Institute Genome Sequencing Center for Infectious Disease"/>
            <person name="Wu L."/>
            <person name="Ma J."/>
        </authorList>
    </citation>
    <scope>NUCLEOTIDE SEQUENCE [LARGE SCALE GENOMIC DNA]</scope>
    <source>
        <strain evidence="3">CGMCC 4.7277</strain>
    </source>
</reference>
<proteinExistence type="predicted"/>
<accession>A0ABW0Q7A7</accession>
<gene>
    <name evidence="2" type="ORF">ACFPP7_07240</name>
</gene>
<evidence type="ECO:0000313" key="3">
    <source>
        <dbReference type="Proteomes" id="UP001596084"/>
    </source>
</evidence>
<keyword evidence="3" id="KW-1185">Reference proteome</keyword>
<name>A0ABW0Q7A7_9BURK</name>
<evidence type="ECO:0008006" key="4">
    <source>
        <dbReference type="Google" id="ProtNLM"/>
    </source>
</evidence>
<sequence>MKKLLTLLALALISVATLPVQAATATGNFDVTVNLTPKCEITTTPGNLSVNYTSFQTTDATNSTDFAVRCTNTLGYSMALSSTSGTLVGLDYTLAIRNAGDTANASTGTGAGTTATSYKIKATVAKDQSGTCSTAQTSPTVCTATDSARTLTITY</sequence>